<protein>
    <submittedName>
        <fullName evidence="1">Uncharacterized protein</fullName>
    </submittedName>
</protein>
<evidence type="ECO:0000313" key="1">
    <source>
        <dbReference type="EMBL" id="KAH3885451.1"/>
    </source>
</evidence>
<organism evidence="1 2">
    <name type="scientific">Dreissena polymorpha</name>
    <name type="common">Zebra mussel</name>
    <name type="synonym">Mytilus polymorpha</name>
    <dbReference type="NCBI Taxonomy" id="45954"/>
    <lineage>
        <taxon>Eukaryota</taxon>
        <taxon>Metazoa</taxon>
        <taxon>Spiralia</taxon>
        <taxon>Lophotrochozoa</taxon>
        <taxon>Mollusca</taxon>
        <taxon>Bivalvia</taxon>
        <taxon>Autobranchia</taxon>
        <taxon>Heteroconchia</taxon>
        <taxon>Euheterodonta</taxon>
        <taxon>Imparidentia</taxon>
        <taxon>Neoheterodontei</taxon>
        <taxon>Myida</taxon>
        <taxon>Dreissenoidea</taxon>
        <taxon>Dreissenidae</taxon>
        <taxon>Dreissena</taxon>
    </lineage>
</organism>
<dbReference type="EMBL" id="JAIWYP010000001">
    <property type="protein sequence ID" value="KAH3885451.1"/>
    <property type="molecule type" value="Genomic_DNA"/>
</dbReference>
<dbReference type="Proteomes" id="UP000828390">
    <property type="component" value="Unassembled WGS sequence"/>
</dbReference>
<reference evidence="1" key="1">
    <citation type="journal article" date="2019" name="bioRxiv">
        <title>The Genome of the Zebra Mussel, Dreissena polymorpha: A Resource for Invasive Species Research.</title>
        <authorList>
            <person name="McCartney M.A."/>
            <person name="Auch B."/>
            <person name="Kono T."/>
            <person name="Mallez S."/>
            <person name="Zhang Y."/>
            <person name="Obille A."/>
            <person name="Becker A."/>
            <person name="Abrahante J.E."/>
            <person name="Garbe J."/>
            <person name="Badalamenti J.P."/>
            <person name="Herman A."/>
            <person name="Mangelson H."/>
            <person name="Liachko I."/>
            <person name="Sullivan S."/>
            <person name="Sone E.D."/>
            <person name="Koren S."/>
            <person name="Silverstein K.A.T."/>
            <person name="Beckman K.B."/>
            <person name="Gohl D.M."/>
        </authorList>
    </citation>
    <scope>NUCLEOTIDE SEQUENCE</scope>
    <source>
        <strain evidence="1">Duluth1</strain>
        <tissue evidence="1">Whole animal</tissue>
    </source>
</reference>
<name>A0A9D4RY31_DREPO</name>
<evidence type="ECO:0000313" key="2">
    <source>
        <dbReference type="Proteomes" id="UP000828390"/>
    </source>
</evidence>
<comment type="caution">
    <text evidence="1">The sequence shown here is derived from an EMBL/GenBank/DDBJ whole genome shotgun (WGS) entry which is preliminary data.</text>
</comment>
<keyword evidence="2" id="KW-1185">Reference proteome</keyword>
<dbReference type="AlphaFoldDB" id="A0A9D4RY31"/>
<reference evidence="1" key="2">
    <citation type="submission" date="2020-11" db="EMBL/GenBank/DDBJ databases">
        <authorList>
            <person name="McCartney M.A."/>
            <person name="Auch B."/>
            <person name="Kono T."/>
            <person name="Mallez S."/>
            <person name="Becker A."/>
            <person name="Gohl D.M."/>
            <person name="Silverstein K.A.T."/>
            <person name="Koren S."/>
            <person name="Bechman K.B."/>
            <person name="Herman A."/>
            <person name="Abrahante J.E."/>
            <person name="Garbe J."/>
        </authorList>
    </citation>
    <scope>NUCLEOTIDE SEQUENCE</scope>
    <source>
        <strain evidence="1">Duluth1</strain>
        <tissue evidence="1">Whole animal</tissue>
    </source>
</reference>
<proteinExistence type="predicted"/>
<gene>
    <name evidence="1" type="ORF">DPMN_009445</name>
</gene>
<sequence length="51" mass="5708">MDKPVTIVEDMFKKLKWKGEGLCINEAASTKEMDGIGRLIEVIDPEVSIDN</sequence>
<accession>A0A9D4RY31</accession>